<keyword evidence="1" id="KW-0472">Membrane</keyword>
<feature type="transmembrane region" description="Helical" evidence="1">
    <location>
        <begin position="130"/>
        <end position="148"/>
    </location>
</feature>
<name>A0ABV0K7J1_9CYAN</name>
<organism evidence="3 4">
    <name type="scientific">Leptolyngbya subtilissima DQ-A4</name>
    <dbReference type="NCBI Taxonomy" id="2933933"/>
    <lineage>
        <taxon>Bacteria</taxon>
        <taxon>Bacillati</taxon>
        <taxon>Cyanobacteriota</taxon>
        <taxon>Cyanophyceae</taxon>
        <taxon>Leptolyngbyales</taxon>
        <taxon>Leptolyngbyaceae</taxon>
        <taxon>Leptolyngbya group</taxon>
        <taxon>Leptolyngbya</taxon>
    </lineage>
</organism>
<gene>
    <name evidence="3" type="ORF">NC992_17800</name>
</gene>
<dbReference type="EMBL" id="JAMPKX010000008">
    <property type="protein sequence ID" value="MEP0948741.1"/>
    <property type="molecule type" value="Genomic_DNA"/>
</dbReference>
<evidence type="ECO:0000259" key="2">
    <source>
        <dbReference type="Pfam" id="PF03992"/>
    </source>
</evidence>
<dbReference type="Gene3D" id="3.30.70.100">
    <property type="match status" value="1"/>
</dbReference>
<dbReference type="RefSeq" id="WP_190706498.1">
    <property type="nucleotide sequence ID" value="NZ_JAMPKX010000008.1"/>
</dbReference>
<dbReference type="InterPro" id="IPR038762">
    <property type="entry name" value="ABM_predict"/>
</dbReference>
<dbReference type="PANTHER" id="PTHR40057">
    <property type="entry name" value="SLR1162 PROTEIN"/>
    <property type="match status" value="1"/>
</dbReference>
<keyword evidence="1" id="KW-1133">Transmembrane helix</keyword>
<sequence>MEEPQPQSGPVTLVISEVVEPSKVDAYEAWTKGINHDARQFEGFLGVEIIRPRDHTHPEYVVIIKFESYDRLRRWLISPTYRAWMDQSYGLIAARSQQQLPSGLELWFTLPKARLGMTAPLPSPPYYKQVVLGVLAVYPLILLANRLLGPLLGGLPPLLGLLISVIFVSALLTYPVMPWLSKSLEFWLYPTGRR</sequence>
<evidence type="ECO:0000256" key="1">
    <source>
        <dbReference type="SAM" id="Phobius"/>
    </source>
</evidence>
<keyword evidence="3" id="KW-0560">Oxidoreductase</keyword>
<protein>
    <submittedName>
        <fullName evidence="3">Antibiotic biosynthesis monooxygenase</fullName>
    </submittedName>
</protein>
<dbReference type="PANTHER" id="PTHR40057:SF1">
    <property type="entry name" value="SLR1162 PROTEIN"/>
    <property type="match status" value="1"/>
</dbReference>
<dbReference type="InterPro" id="IPR011008">
    <property type="entry name" value="Dimeric_a/b-barrel"/>
</dbReference>
<keyword evidence="3" id="KW-0503">Monooxygenase</keyword>
<evidence type="ECO:0000313" key="4">
    <source>
        <dbReference type="Proteomes" id="UP001482513"/>
    </source>
</evidence>
<evidence type="ECO:0000313" key="3">
    <source>
        <dbReference type="EMBL" id="MEP0948741.1"/>
    </source>
</evidence>
<feature type="transmembrane region" description="Helical" evidence="1">
    <location>
        <begin position="154"/>
        <end position="174"/>
    </location>
</feature>
<accession>A0ABV0K7J1</accession>
<dbReference type="Proteomes" id="UP001482513">
    <property type="component" value="Unassembled WGS sequence"/>
</dbReference>
<reference evidence="3 4" key="1">
    <citation type="submission" date="2022-04" db="EMBL/GenBank/DDBJ databases">
        <title>Positive selection, recombination, and allopatry shape intraspecific diversity of widespread and dominant cyanobacteria.</title>
        <authorList>
            <person name="Wei J."/>
            <person name="Shu W."/>
            <person name="Hu C."/>
        </authorList>
    </citation>
    <scope>NUCLEOTIDE SEQUENCE [LARGE SCALE GENOMIC DNA]</scope>
    <source>
        <strain evidence="3 4">DQ-A4</strain>
    </source>
</reference>
<dbReference type="SUPFAM" id="SSF54909">
    <property type="entry name" value="Dimeric alpha+beta barrel"/>
    <property type="match status" value="1"/>
</dbReference>
<dbReference type="Pfam" id="PF03992">
    <property type="entry name" value="ABM"/>
    <property type="match status" value="1"/>
</dbReference>
<proteinExistence type="predicted"/>
<dbReference type="InterPro" id="IPR007138">
    <property type="entry name" value="ABM_dom"/>
</dbReference>
<feature type="domain" description="ABM" evidence="2">
    <location>
        <begin position="14"/>
        <end position="86"/>
    </location>
</feature>
<comment type="caution">
    <text evidence="3">The sequence shown here is derived from an EMBL/GenBank/DDBJ whole genome shotgun (WGS) entry which is preliminary data.</text>
</comment>
<dbReference type="GO" id="GO:0004497">
    <property type="term" value="F:monooxygenase activity"/>
    <property type="evidence" value="ECO:0007669"/>
    <property type="project" value="UniProtKB-KW"/>
</dbReference>
<keyword evidence="1" id="KW-0812">Transmembrane</keyword>
<keyword evidence="4" id="KW-1185">Reference proteome</keyword>